<accession>A0A7V2SZ50</accession>
<comment type="caution">
    <text evidence="1">The sequence shown here is derived from an EMBL/GenBank/DDBJ whole genome shotgun (WGS) entry which is preliminary data.</text>
</comment>
<reference evidence="1" key="1">
    <citation type="journal article" date="2020" name="mSystems">
        <title>Genome- and Community-Level Interaction Insights into Carbon Utilization and Element Cycling Functions of Hydrothermarchaeota in Hydrothermal Sediment.</title>
        <authorList>
            <person name="Zhou Z."/>
            <person name="Liu Y."/>
            <person name="Xu W."/>
            <person name="Pan J."/>
            <person name="Luo Z.H."/>
            <person name="Li M."/>
        </authorList>
    </citation>
    <scope>NUCLEOTIDE SEQUENCE [LARGE SCALE GENOMIC DNA]</scope>
    <source>
        <strain evidence="1">HyVt-503</strain>
    </source>
</reference>
<gene>
    <name evidence="1" type="ORF">ENJ63_05255</name>
</gene>
<protein>
    <submittedName>
        <fullName evidence="1">Uncharacterized protein</fullName>
    </submittedName>
</protein>
<organism evidence="1">
    <name type="scientific">Dissulfuribacter thermophilus</name>
    <dbReference type="NCBI Taxonomy" id="1156395"/>
    <lineage>
        <taxon>Bacteria</taxon>
        <taxon>Pseudomonadati</taxon>
        <taxon>Thermodesulfobacteriota</taxon>
        <taxon>Dissulfuribacteria</taxon>
        <taxon>Dissulfuribacterales</taxon>
        <taxon>Dissulfuribacteraceae</taxon>
        <taxon>Dissulfuribacter</taxon>
    </lineage>
</organism>
<evidence type="ECO:0000313" key="1">
    <source>
        <dbReference type="EMBL" id="HFC47274.1"/>
    </source>
</evidence>
<dbReference type="Proteomes" id="UP000885797">
    <property type="component" value="Unassembled WGS sequence"/>
</dbReference>
<sequence>MRLFILMASICFFMVVGFSSPGYSGIKCKGEVVKKEGETLVITLDGKCKLKPGDKVKIKGKSKRKRIEGC</sequence>
<proteinExistence type="predicted"/>
<dbReference type="EMBL" id="DRND01000417">
    <property type="protein sequence ID" value="HFC47274.1"/>
    <property type="molecule type" value="Genomic_DNA"/>
</dbReference>
<dbReference type="AlphaFoldDB" id="A0A7V2SZ50"/>
<name>A0A7V2SZ50_9BACT</name>